<evidence type="ECO:0000313" key="2">
    <source>
        <dbReference type="Proteomes" id="UP001457282"/>
    </source>
</evidence>
<reference evidence="1 2" key="1">
    <citation type="journal article" date="2023" name="G3 (Bethesda)">
        <title>A chromosome-length genome assembly and annotation of blackberry (Rubus argutus, cv. 'Hillquist').</title>
        <authorList>
            <person name="Bruna T."/>
            <person name="Aryal R."/>
            <person name="Dudchenko O."/>
            <person name="Sargent D.J."/>
            <person name="Mead D."/>
            <person name="Buti M."/>
            <person name="Cavallini A."/>
            <person name="Hytonen T."/>
            <person name="Andres J."/>
            <person name="Pham M."/>
            <person name="Weisz D."/>
            <person name="Mascagni F."/>
            <person name="Usai G."/>
            <person name="Natali L."/>
            <person name="Bassil N."/>
            <person name="Fernandez G.E."/>
            <person name="Lomsadze A."/>
            <person name="Armour M."/>
            <person name="Olukolu B."/>
            <person name="Poorten T."/>
            <person name="Britton C."/>
            <person name="Davik J."/>
            <person name="Ashrafi H."/>
            <person name="Aiden E.L."/>
            <person name="Borodovsky M."/>
            <person name="Worthington M."/>
        </authorList>
    </citation>
    <scope>NUCLEOTIDE SEQUENCE [LARGE SCALE GENOMIC DNA]</scope>
    <source>
        <strain evidence="1">PI 553951</strain>
    </source>
</reference>
<proteinExistence type="predicted"/>
<gene>
    <name evidence="1" type="ORF">M0R45_034187</name>
</gene>
<accession>A0AAW1VQE0</accession>
<organism evidence="1 2">
    <name type="scientific">Rubus argutus</name>
    <name type="common">Southern blackberry</name>
    <dbReference type="NCBI Taxonomy" id="59490"/>
    <lineage>
        <taxon>Eukaryota</taxon>
        <taxon>Viridiplantae</taxon>
        <taxon>Streptophyta</taxon>
        <taxon>Embryophyta</taxon>
        <taxon>Tracheophyta</taxon>
        <taxon>Spermatophyta</taxon>
        <taxon>Magnoliopsida</taxon>
        <taxon>eudicotyledons</taxon>
        <taxon>Gunneridae</taxon>
        <taxon>Pentapetalae</taxon>
        <taxon>rosids</taxon>
        <taxon>fabids</taxon>
        <taxon>Rosales</taxon>
        <taxon>Rosaceae</taxon>
        <taxon>Rosoideae</taxon>
        <taxon>Rosoideae incertae sedis</taxon>
        <taxon>Rubus</taxon>
    </lineage>
</organism>
<dbReference type="Proteomes" id="UP001457282">
    <property type="component" value="Unassembled WGS sequence"/>
</dbReference>
<keyword evidence="2" id="KW-1185">Reference proteome</keyword>
<name>A0AAW1VQE0_RUBAR</name>
<sequence length="110" mass="11807">MLPLPFSSRALPWCPIPAVVSGFNSYPSTLGTCTARFSAAPNQLRSATCNSNSLSSSSKLLYTPVAPALPRHRAPRAQLSLHHGAQPSLISFIVEAGDGARWIERTKFSL</sequence>
<evidence type="ECO:0000313" key="1">
    <source>
        <dbReference type="EMBL" id="KAK9910216.1"/>
    </source>
</evidence>
<comment type="caution">
    <text evidence="1">The sequence shown here is derived from an EMBL/GenBank/DDBJ whole genome shotgun (WGS) entry which is preliminary data.</text>
</comment>
<dbReference type="EMBL" id="JBEDUW010000007">
    <property type="protein sequence ID" value="KAK9910216.1"/>
    <property type="molecule type" value="Genomic_DNA"/>
</dbReference>
<protein>
    <submittedName>
        <fullName evidence="1">Uncharacterized protein</fullName>
    </submittedName>
</protein>
<dbReference type="AlphaFoldDB" id="A0AAW1VQE0"/>